<comment type="caution">
    <text evidence="1">The sequence shown here is derived from an EMBL/GenBank/DDBJ whole genome shotgun (WGS) entry which is preliminary data.</text>
</comment>
<gene>
    <name evidence="1" type="ORF">PXEA_LOCUS16198</name>
</gene>
<evidence type="ECO:0000313" key="2">
    <source>
        <dbReference type="Proteomes" id="UP000784294"/>
    </source>
</evidence>
<accession>A0A3S4ZY82</accession>
<dbReference type="AlphaFoldDB" id="A0A3S4ZY82"/>
<organism evidence="1 2">
    <name type="scientific">Protopolystoma xenopodis</name>
    <dbReference type="NCBI Taxonomy" id="117903"/>
    <lineage>
        <taxon>Eukaryota</taxon>
        <taxon>Metazoa</taxon>
        <taxon>Spiralia</taxon>
        <taxon>Lophotrochozoa</taxon>
        <taxon>Platyhelminthes</taxon>
        <taxon>Monogenea</taxon>
        <taxon>Polyopisthocotylea</taxon>
        <taxon>Polystomatidea</taxon>
        <taxon>Polystomatidae</taxon>
        <taxon>Protopolystoma</taxon>
    </lineage>
</organism>
<dbReference type="EMBL" id="CAAALY010058241">
    <property type="protein sequence ID" value="VEL22758.1"/>
    <property type="molecule type" value="Genomic_DNA"/>
</dbReference>
<name>A0A3S4ZY82_9PLAT</name>
<evidence type="ECO:0000313" key="1">
    <source>
        <dbReference type="EMBL" id="VEL22758.1"/>
    </source>
</evidence>
<proteinExistence type="predicted"/>
<protein>
    <submittedName>
        <fullName evidence="1">Uncharacterized protein</fullName>
    </submittedName>
</protein>
<dbReference type="Proteomes" id="UP000784294">
    <property type="component" value="Unassembled WGS sequence"/>
</dbReference>
<keyword evidence="2" id="KW-1185">Reference proteome</keyword>
<sequence>MELSEGTEPRRGTTAPTTAKAFGVTAKSHLSLVQSAINRWPRARGKVYESIGDQMNSSFDNDLSSRLVHVAKLGKIRRNWAEDVQNAGHPGWGLPEARQGRCFSTDNEDWPVFQQPVAASLSGNKWQKGGTQWPCCPAINYLKCFAPLASKSVLRSN</sequence>
<reference evidence="1" key="1">
    <citation type="submission" date="2018-11" db="EMBL/GenBank/DDBJ databases">
        <authorList>
            <consortium name="Pathogen Informatics"/>
        </authorList>
    </citation>
    <scope>NUCLEOTIDE SEQUENCE</scope>
</reference>